<dbReference type="AlphaFoldDB" id="A0AAP0NMG1"/>
<dbReference type="EMBL" id="JBBNAE010000007">
    <property type="protein sequence ID" value="KAK9109751.1"/>
    <property type="molecule type" value="Genomic_DNA"/>
</dbReference>
<accession>A0AAP0NMG1</accession>
<comment type="caution">
    <text evidence="1">The sequence shown here is derived from an EMBL/GenBank/DDBJ whole genome shotgun (WGS) entry which is preliminary data.</text>
</comment>
<keyword evidence="2" id="KW-1185">Reference proteome</keyword>
<name>A0AAP0NMG1_9MAGN</name>
<organism evidence="1 2">
    <name type="scientific">Stephania japonica</name>
    <dbReference type="NCBI Taxonomy" id="461633"/>
    <lineage>
        <taxon>Eukaryota</taxon>
        <taxon>Viridiplantae</taxon>
        <taxon>Streptophyta</taxon>
        <taxon>Embryophyta</taxon>
        <taxon>Tracheophyta</taxon>
        <taxon>Spermatophyta</taxon>
        <taxon>Magnoliopsida</taxon>
        <taxon>Ranunculales</taxon>
        <taxon>Menispermaceae</taxon>
        <taxon>Menispermoideae</taxon>
        <taxon>Cissampelideae</taxon>
        <taxon>Stephania</taxon>
    </lineage>
</organism>
<gene>
    <name evidence="1" type="ORF">Sjap_017811</name>
</gene>
<reference evidence="1 2" key="1">
    <citation type="submission" date="2024-01" db="EMBL/GenBank/DDBJ databases">
        <title>Genome assemblies of Stephania.</title>
        <authorList>
            <person name="Yang L."/>
        </authorList>
    </citation>
    <scope>NUCLEOTIDE SEQUENCE [LARGE SCALE GENOMIC DNA]</scope>
    <source>
        <strain evidence="1">QJT</strain>
        <tissue evidence="1">Leaf</tissue>
    </source>
</reference>
<evidence type="ECO:0000313" key="1">
    <source>
        <dbReference type="EMBL" id="KAK9109751.1"/>
    </source>
</evidence>
<protein>
    <submittedName>
        <fullName evidence="1">Uncharacterized protein</fullName>
    </submittedName>
</protein>
<dbReference type="Proteomes" id="UP001417504">
    <property type="component" value="Unassembled WGS sequence"/>
</dbReference>
<proteinExistence type="predicted"/>
<evidence type="ECO:0000313" key="2">
    <source>
        <dbReference type="Proteomes" id="UP001417504"/>
    </source>
</evidence>
<sequence length="141" mass="16466">MSSASHPRQDNYGTEHRWRRCKGNHPRNLLGYLESKLQLLVFEILRKSLTRIARNAGAAARECGEDLRRGINGEEQELHQGIVGNDSFYLKLSDEKLRHVHEHNFDHPELQSDLIQMAVSFKYWDECLNPQDLEALWETLK</sequence>